<proteinExistence type="predicted"/>
<dbReference type="Proteomes" id="UP000789525">
    <property type="component" value="Unassembled WGS sequence"/>
</dbReference>
<protein>
    <submittedName>
        <fullName evidence="1">5447_t:CDS:1</fullName>
    </submittedName>
</protein>
<keyword evidence="2" id="KW-1185">Reference proteome</keyword>
<name>A0ACA9MIT4_9GLOM</name>
<evidence type="ECO:0000313" key="1">
    <source>
        <dbReference type="EMBL" id="CAG8591688.1"/>
    </source>
</evidence>
<comment type="caution">
    <text evidence="1">The sequence shown here is derived from an EMBL/GenBank/DDBJ whole genome shotgun (WGS) entry which is preliminary data.</text>
</comment>
<feature type="non-terminal residue" evidence="1">
    <location>
        <position position="116"/>
    </location>
</feature>
<reference evidence="1" key="1">
    <citation type="submission" date="2021-06" db="EMBL/GenBank/DDBJ databases">
        <authorList>
            <person name="Kallberg Y."/>
            <person name="Tangrot J."/>
            <person name="Rosling A."/>
        </authorList>
    </citation>
    <scope>NUCLEOTIDE SEQUENCE</scope>
    <source>
        <strain evidence="1">CL356</strain>
    </source>
</reference>
<accession>A0ACA9MIT4</accession>
<evidence type="ECO:0000313" key="2">
    <source>
        <dbReference type="Proteomes" id="UP000789525"/>
    </source>
</evidence>
<gene>
    <name evidence="1" type="ORF">ACOLOM_LOCUS6348</name>
</gene>
<sequence length="116" mass="13035">MENQESLASTEVPFDVTEIIADDINMEDIVVTPTRSSDIAEKAIGMNKSPITFYLNRSSQYIRMVQSKNLLLATCCNGREIKTLITQDLFKEMDKPTILNVKNTASKQVYTENATP</sequence>
<dbReference type="EMBL" id="CAJVPT010012919">
    <property type="protein sequence ID" value="CAG8591688.1"/>
    <property type="molecule type" value="Genomic_DNA"/>
</dbReference>
<organism evidence="1 2">
    <name type="scientific">Acaulospora colombiana</name>
    <dbReference type="NCBI Taxonomy" id="27376"/>
    <lineage>
        <taxon>Eukaryota</taxon>
        <taxon>Fungi</taxon>
        <taxon>Fungi incertae sedis</taxon>
        <taxon>Mucoromycota</taxon>
        <taxon>Glomeromycotina</taxon>
        <taxon>Glomeromycetes</taxon>
        <taxon>Diversisporales</taxon>
        <taxon>Acaulosporaceae</taxon>
        <taxon>Acaulospora</taxon>
    </lineage>
</organism>